<gene>
    <name evidence="7" type="primary">gabT</name>
    <name evidence="7" type="ORF">CMC5_037800</name>
</gene>
<dbReference type="Gene3D" id="3.90.1150.10">
    <property type="entry name" value="Aspartate Aminotransferase, domain 1"/>
    <property type="match status" value="1"/>
</dbReference>
<dbReference type="Gene3D" id="3.40.640.10">
    <property type="entry name" value="Type I PLP-dependent aspartate aminotransferase-like (Major domain)"/>
    <property type="match status" value="1"/>
</dbReference>
<dbReference type="EMBL" id="CP012159">
    <property type="protein sequence ID" value="AKT39631.1"/>
    <property type="molecule type" value="Genomic_DNA"/>
</dbReference>
<dbReference type="Pfam" id="PF00202">
    <property type="entry name" value="Aminotran_3"/>
    <property type="match status" value="1"/>
</dbReference>
<dbReference type="PIRSF" id="PIRSF000521">
    <property type="entry name" value="Transaminase_4ab_Lys_Orn"/>
    <property type="match status" value="1"/>
</dbReference>
<dbReference type="RefSeq" id="WP_082363469.1">
    <property type="nucleotide sequence ID" value="NZ_CP012159.1"/>
</dbReference>
<keyword evidence="3 7" id="KW-0032">Aminotransferase</keyword>
<protein>
    <submittedName>
        <fullName evidence="7">4-aminobutyrate aminotransferase</fullName>
        <ecNumber evidence="7">2.6.1.19</ecNumber>
    </submittedName>
</protein>
<keyword evidence="4 7" id="KW-0808">Transferase</keyword>
<organism evidence="7 8">
    <name type="scientific">Chondromyces crocatus</name>
    <dbReference type="NCBI Taxonomy" id="52"/>
    <lineage>
        <taxon>Bacteria</taxon>
        <taxon>Pseudomonadati</taxon>
        <taxon>Myxococcota</taxon>
        <taxon>Polyangia</taxon>
        <taxon>Polyangiales</taxon>
        <taxon>Polyangiaceae</taxon>
        <taxon>Chondromyces</taxon>
    </lineage>
</organism>
<evidence type="ECO:0000256" key="6">
    <source>
        <dbReference type="RuleBase" id="RU003560"/>
    </source>
</evidence>
<evidence type="ECO:0000313" key="7">
    <source>
        <dbReference type="EMBL" id="AKT39631.1"/>
    </source>
</evidence>
<dbReference type="InterPro" id="IPR015424">
    <property type="entry name" value="PyrdxlP-dep_Trfase"/>
</dbReference>
<name>A0A0K1EFJ0_CHOCO</name>
<keyword evidence="5 6" id="KW-0663">Pyridoxal phosphate</keyword>
<dbReference type="InterPro" id="IPR015421">
    <property type="entry name" value="PyrdxlP-dep_Trfase_major"/>
</dbReference>
<dbReference type="InterPro" id="IPR005814">
    <property type="entry name" value="Aminotrans_3"/>
</dbReference>
<dbReference type="EC" id="2.6.1.19" evidence="7"/>
<accession>A0A0K1EFJ0</accession>
<evidence type="ECO:0000256" key="5">
    <source>
        <dbReference type="ARBA" id="ARBA00022898"/>
    </source>
</evidence>
<proteinExistence type="inferred from homology"/>
<dbReference type="GO" id="GO:0034386">
    <property type="term" value="F:4-aminobutyrate:2-oxoglutarate transaminase activity"/>
    <property type="evidence" value="ECO:0007669"/>
    <property type="project" value="UniProtKB-EC"/>
</dbReference>
<dbReference type="AlphaFoldDB" id="A0A0K1EFJ0"/>
<dbReference type="SUPFAM" id="SSF53383">
    <property type="entry name" value="PLP-dependent transferases"/>
    <property type="match status" value="1"/>
</dbReference>
<evidence type="ECO:0000256" key="4">
    <source>
        <dbReference type="ARBA" id="ARBA00022679"/>
    </source>
</evidence>
<dbReference type="InterPro" id="IPR015422">
    <property type="entry name" value="PyrdxlP-dep_Trfase_small"/>
</dbReference>
<comment type="cofactor">
    <cofactor evidence="1">
        <name>pyridoxal 5'-phosphate</name>
        <dbReference type="ChEBI" id="CHEBI:597326"/>
    </cofactor>
</comment>
<comment type="similarity">
    <text evidence="2 6">Belongs to the class-III pyridoxal-phosphate-dependent aminotransferase family.</text>
</comment>
<dbReference type="Proteomes" id="UP000067626">
    <property type="component" value="Chromosome"/>
</dbReference>
<dbReference type="PANTHER" id="PTHR43206">
    <property type="entry name" value="AMINOTRANSFERASE"/>
    <property type="match status" value="1"/>
</dbReference>
<evidence type="ECO:0000313" key="8">
    <source>
        <dbReference type="Proteomes" id="UP000067626"/>
    </source>
</evidence>
<dbReference type="GO" id="GO:0030170">
    <property type="term" value="F:pyridoxal phosphate binding"/>
    <property type="evidence" value="ECO:0007669"/>
    <property type="project" value="InterPro"/>
</dbReference>
<dbReference type="PANTHER" id="PTHR43206:SF1">
    <property type="entry name" value="4-AMINOBUTYRATE AMINOTRANSFERASE, MITOCHONDRIAL"/>
    <property type="match status" value="1"/>
</dbReference>
<sequence>MQSIYRLLVVDDAKSQGSSLVDVDGNVFLDLFSHFALGCLGYNHPRLLAVARSDDFVRGSINPTSSPFCPATSWFQVLDGLSAYAPKGMTRIFCVDAGTEGIENALKAAFIVHGERRRTAAGLPKNPLELPLEEQDAILRNAGSDAVIVSFSGAFHGRTLGSLSCTHSKTIHKADIPAFQWPIAPFPANRFPLAHHVDENASREADALAALEKIFDEFGPRIAGVLIEPVQSEGGDRHASGAFFRGVQALCNKAGCAFILDEVQTGGGISGTMWTHEQFELEQSPDLVVFGKKLQMGGFFANDAYSIGQFGRMYQTRNGDRARAMLALETLKVIEEEGLLAHVREVGAYFLAGLEALAARYPSLLREPRGRGFMLALDLPTTAARDSFLKKALQRGVFATYTGNRSIRMRPHLILSRDDVDEALRTLDEVAREVSG</sequence>
<evidence type="ECO:0000256" key="2">
    <source>
        <dbReference type="ARBA" id="ARBA00008954"/>
    </source>
</evidence>
<reference evidence="7 8" key="1">
    <citation type="submission" date="2015-07" db="EMBL/GenBank/DDBJ databases">
        <title>Genome analysis of myxobacterium Chondromyces crocatus Cm c5 reveals a high potential for natural compound synthesis and the genetic basis for the loss of fruiting body formation.</title>
        <authorList>
            <person name="Zaburannyi N."/>
            <person name="Bunk B."/>
            <person name="Maier J."/>
            <person name="Overmann J."/>
            <person name="Mueller R."/>
        </authorList>
    </citation>
    <scope>NUCLEOTIDE SEQUENCE [LARGE SCALE GENOMIC DNA]</scope>
    <source>
        <strain evidence="7 8">Cm c5</strain>
    </source>
</reference>
<dbReference type="STRING" id="52.CMC5_037800"/>
<dbReference type="GO" id="GO:0009450">
    <property type="term" value="P:gamma-aminobutyric acid catabolic process"/>
    <property type="evidence" value="ECO:0007669"/>
    <property type="project" value="TreeGrafter"/>
</dbReference>
<dbReference type="OrthoDB" id="9801834at2"/>
<keyword evidence="8" id="KW-1185">Reference proteome</keyword>
<evidence type="ECO:0000256" key="3">
    <source>
        <dbReference type="ARBA" id="ARBA00022576"/>
    </source>
</evidence>
<dbReference type="CDD" id="cd00610">
    <property type="entry name" value="OAT_like"/>
    <property type="match status" value="1"/>
</dbReference>
<evidence type="ECO:0000256" key="1">
    <source>
        <dbReference type="ARBA" id="ARBA00001933"/>
    </source>
</evidence>
<dbReference type="KEGG" id="ccro:CMC5_037800"/>